<dbReference type="RefSeq" id="WP_134212717.1">
    <property type="nucleotide sequence ID" value="NZ_QFFZ01000006.1"/>
</dbReference>
<dbReference type="PROSITE" id="PS51819">
    <property type="entry name" value="VOC"/>
    <property type="match status" value="1"/>
</dbReference>
<dbReference type="InterPro" id="IPR037523">
    <property type="entry name" value="VOC_core"/>
</dbReference>
<dbReference type="Pfam" id="PF00903">
    <property type="entry name" value="Glyoxalase"/>
    <property type="match status" value="1"/>
</dbReference>
<dbReference type="InterPro" id="IPR029068">
    <property type="entry name" value="Glyas_Bleomycin-R_OHBP_Dase"/>
</dbReference>
<dbReference type="OrthoDB" id="9796521at2"/>
<organism evidence="2 3">
    <name type="scientific">Pelotomaculum propionicicum</name>
    <dbReference type="NCBI Taxonomy" id="258475"/>
    <lineage>
        <taxon>Bacteria</taxon>
        <taxon>Bacillati</taxon>
        <taxon>Bacillota</taxon>
        <taxon>Clostridia</taxon>
        <taxon>Eubacteriales</taxon>
        <taxon>Desulfotomaculaceae</taxon>
        <taxon>Pelotomaculum</taxon>
    </lineage>
</organism>
<dbReference type="Proteomes" id="UP000297597">
    <property type="component" value="Unassembled WGS sequence"/>
</dbReference>
<reference evidence="2 3" key="1">
    <citation type="journal article" date="2018" name="Environ. Microbiol.">
        <title>Novel energy conservation strategies and behaviour of Pelotomaculum schinkii driving syntrophic propionate catabolism.</title>
        <authorList>
            <person name="Hidalgo-Ahumada C.A.P."/>
            <person name="Nobu M.K."/>
            <person name="Narihiro T."/>
            <person name="Tamaki H."/>
            <person name="Liu W.T."/>
            <person name="Kamagata Y."/>
            <person name="Stams A.J.M."/>
            <person name="Imachi H."/>
            <person name="Sousa D.Z."/>
        </authorList>
    </citation>
    <scope>NUCLEOTIDE SEQUENCE [LARGE SCALE GENOMIC DNA]</scope>
    <source>
        <strain evidence="2 3">MGP</strain>
    </source>
</reference>
<sequence length="121" mass="13550">MFKPGVGFHYNISNLELTLSFYTEKLGFKELYCDANNGQSIVTTNTEDCFIGFAEAQPISPSSTCITFEVENIEQAVQNLQQKGIEFKGGIIVVPGVVKLAKFFDPDGYKLMLSERIIQHF</sequence>
<comment type="caution">
    <text evidence="2">The sequence shown here is derived from an EMBL/GenBank/DDBJ whole genome shotgun (WGS) entry which is preliminary data.</text>
</comment>
<name>A0A4Y7RUS8_9FIRM</name>
<accession>A0A4Y7RUS8</accession>
<evidence type="ECO:0000313" key="2">
    <source>
        <dbReference type="EMBL" id="TEB12506.1"/>
    </source>
</evidence>
<proteinExistence type="predicted"/>
<dbReference type="EMBL" id="QFFZ01000006">
    <property type="protein sequence ID" value="TEB12506.1"/>
    <property type="molecule type" value="Genomic_DNA"/>
</dbReference>
<evidence type="ECO:0000259" key="1">
    <source>
        <dbReference type="PROSITE" id="PS51819"/>
    </source>
</evidence>
<protein>
    <recommendedName>
        <fullName evidence="1">VOC domain-containing protein</fullName>
    </recommendedName>
</protein>
<feature type="domain" description="VOC" evidence="1">
    <location>
        <begin position="4"/>
        <end position="116"/>
    </location>
</feature>
<keyword evidence="3" id="KW-1185">Reference proteome</keyword>
<dbReference type="SUPFAM" id="SSF54593">
    <property type="entry name" value="Glyoxalase/Bleomycin resistance protein/Dihydroxybiphenyl dioxygenase"/>
    <property type="match status" value="1"/>
</dbReference>
<dbReference type="Gene3D" id="3.10.180.10">
    <property type="entry name" value="2,3-Dihydroxybiphenyl 1,2-Dioxygenase, domain 1"/>
    <property type="match status" value="1"/>
</dbReference>
<dbReference type="AlphaFoldDB" id="A0A4Y7RUS8"/>
<gene>
    <name evidence="2" type="ORF">Pmgp_00837</name>
</gene>
<dbReference type="InterPro" id="IPR004360">
    <property type="entry name" value="Glyas_Fos-R_dOase_dom"/>
</dbReference>
<evidence type="ECO:0000313" key="3">
    <source>
        <dbReference type="Proteomes" id="UP000297597"/>
    </source>
</evidence>